<sequence length="204" mass="22100">MTGGATRLFRDDAANLPVLRLGSTHSIDRSVTAGTGGPSGRNQSACAQVKSGCDSCDKTTRGANQQTRQAHYEKIFRLAFAPAFPAPSVREMAKRKTRAIVSRECGIVSHKQRNPLDVVLAKARTHYPQMRIVARCWAAIPSVITGASGILDHPHARVMTPNYLTFECEPYPVIAAQSHDAPLNWPQRTGYAVANHALSLEGSP</sequence>
<dbReference type="EMBL" id="FNTH01000001">
    <property type="protein sequence ID" value="SEB82947.1"/>
    <property type="molecule type" value="Genomic_DNA"/>
</dbReference>
<proteinExistence type="predicted"/>
<evidence type="ECO:0000313" key="1">
    <source>
        <dbReference type="EMBL" id="SEB82947.1"/>
    </source>
</evidence>
<dbReference type="AlphaFoldDB" id="A0A1H4MJA2"/>
<name>A0A1H4MJA2_9BRAD</name>
<gene>
    <name evidence="1" type="ORF">SAMN05444164_0336</name>
</gene>
<organism evidence="1 2">
    <name type="scientific">Bradyrhizobium erythrophlei</name>
    <dbReference type="NCBI Taxonomy" id="1437360"/>
    <lineage>
        <taxon>Bacteria</taxon>
        <taxon>Pseudomonadati</taxon>
        <taxon>Pseudomonadota</taxon>
        <taxon>Alphaproteobacteria</taxon>
        <taxon>Hyphomicrobiales</taxon>
        <taxon>Nitrobacteraceae</taxon>
        <taxon>Bradyrhizobium</taxon>
    </lineage>
</organism>
<accession>A0A1H4MJA2</accession>
<dbReference type="Proteomes" id="UP000198992">
    <property type="component" value="Unassembled WGS sequence"/>
</dbReference>
<protein>
    <submittedName>
        <fullName evidence="1">Uncharacterized protein</fullName>
    </submittedName>
</protein>
<reference evidence="1 2" key="1">
    <citation type="submission" date="2016-10" db="EMBL/GenBank/DDBJ databases">
        <authorList>
            <person name="de Groot N.N."/>
        </authorList>
    </citation>
    <scope>NUCLEOTIDE SEQUENCE [LARGE SCALE GENOMIC DNA]</scope>
    <source>
        <strain evidence="1 2">MT12</strain>
    </source>
</reference>
<evidence type="ECO:0000313" key="2">
    <source>
        <dbReference type="Proteomes" id="UP000198992"/>
    </source>
</evidence>